<dbReference type="EMBL" id="LLXI01001970">
    <property type="protein sequence ID" value="PKY55802.1"/>
    <property type="molecule type" value="Genomic_DNA"/>
</dbReference>
<feature type="region of interest" description="Disordered" evidence="1">
    <location>
        <begin position="1"/>
        <end position="26"/>
    </location>
</feature>
<evidence type="ECO:0000313" key="2">
    <source>
        <dbReference type="EMBL" id="PKY55802.1"/>
    </source>
</evidence>
<dbReference type="Proteomes" id="UP000234323">
    <property type="component" value="Unassembled WGS sequence"/>
</dbReference>
<proteinExistence type="predicted"/>
<dbReference type="VEuPathDB" id="FungiDB:FUN_016746"/>
<dbReference type="VEuPathDB" id="FungiDB:RhiirA1_466369"/>
<gene>
    <name evidence="2" type="ORF">RhiirA4_475536</name>
</gene>
<reference evidence="2 3" key="1">
    <citation type="submission" date="2015-10" db="EMBL/GenBank/DDBJ databases">
        <title>Genome analyses suggest a sexual origin of heterokaryosis in a supposedly ancient asexual fungus.</title>
        <authorList>
            <person name="Ropars J."/>
            <person name="Sedzielewska K."/>
            <person name="Noel J."/>
            <person name="Charron P."/>
            <person name="Farinelli L."/>
            <person name="Marton T."/>
            <person name="Kruger M."/>
            <person name="Pelin A."/>
            <person name="Brachmann A."/>
            <person name="Corradi N."/>
        </authorList>
    </citation>
    <scope>NUCLEOTIDE SEQUENCE [LARGE SCALE GENOMIC DNA]</scope>
    <source>
        <strain evidence="2 3">A4</strain>
    </source>
</reference>
<evidence type="ECO:0000256" key="1">
    <source>
        <dbReference type="SAM" id="MobiDB-lite"/>
    </source>
</evidence>
<evidence type="ECO:0000313" key="3">
    <source>
        <dbReference type="Proteomes" id="UP000234323"/>
    </source>
</evidence>
<sequence length="195" mass="21884">MTPVDQTVIPENSRKKDKQKAHVTDDKQVKNQLTTANPGYEAVACQRHNSLRYSIYLGPAEDNSRVKTLGSTIKCSVKRQHKYQTLRVKIALSSFALSQFNKFWTTDLGGIPCGASAFKIIQTSKGRRKLMAYFENWETTLRALDTPPVTSPTGGNFAGLPDAIIHQHKHDSSDDQELWIVSQNISKAFDSMDRN</sequence>
<keyword evidence="3" id="KW-1185">Reference proteome</keyword>
<name>A0A2I1HA99_9GLOM</name>
<organism evidence="2 3">
    <name type="scientific">Rhizophagus irregularis</name>
    <dbReference type="NCBI Taxonomy" id="588596"/>
    <lineage>
        <taxon>Eukaryota</taxon>
        <taxon>Fungi</taxon>
        <taxon>Fungi incertae sedis</taxon>
        <taxon>Mucoromycota</taxon>
        <taxon>Glomeromycotina</taxon>
        <taxon>Glomeromycetes</taxon>
        <taxon>Glomerales</taxon>
        <taxon>Glomeraceae</taxon>
        <taxon>Rhizophagus</taxon>
    </lineage>
</organism>
<protein>
    <submittedName>
        <fullName evidence="2">Uncharacterized protein</fullName>
    </submittedName>
</protein>
<accession>A0A2I1HA99</accession>
<dbReference type="AlphaFoldDB" id="A0A2I1HA99"/>
<comment type="caution">
    <text evidence="2">The sequence shown here is derived from an EMBL/GenBank/DDBJ whole genome shotgun (WGS) entry which is preliminary data.</text>
</comment>